<feature type="transmembrane region" description="Helical" evidence="5">
    <location>
        <begin position="99"/>
        <end position="120"/>
    </location>
</feature>
<dbReference type="GO" id="GO:0016020">
    <property type="term" value="C:membrane"/>
    <property type="evidence" value="ECO:0007669"/>
    <property type="project" value="UniProtKB-SubCell"/>
</dbReference>
<evidence type="ECO:0000256" key="4">
    <source>
        <dbReference type="ARBA" id="ARBA00023136"/>
    </source>
</evidence>
<feature type="transmembrane region" description="Helical" evidence="5">
    <location>
        <begin position="406"/>
        <end position="426"/>
    </location>
</feature>
<feature type="transmembrane region" description="Helical" evidence="5">
    <location>
        <begin position="209"/>
        <end position="227"/>
    </location>
</feature>
<name>A0A0B3BMX9_9PSED</name>
<gene>
    <name evidence="7" type="ORF">PT85_16020</name>
</gene>
<comment type="caution">
    <text evidence="7">The sequence shown here is derived from an EMBL/GenBank/DDBJ whole genome shotgun (WGS) entry which is preliminary data.</text>
</comment>
<organism evidence="7 8">
    <name type="scientific">Pseudomonas flexibilis</name>
    <dbReference type="NCBI Taxonomy" id="706570"/>
    <lineage>
        <taxon>Bacteria</taxon>
        <taxon>Pseudomonadati</taxon>
        <taxon>Pseudomonadota</taxon>
        <taxon>Gammaproteobacteria</taxon>
        <taxon>Pseudomonadales</taxon>
        <taxon>Pseudomonadaceae</taxon>
        <taxon>Pseudomonas</taxon>
    </lineage>
</organism>
<dbReference type="AlphaFoldDB" id="A0A0B3BMX9"/>
<dbReference type="OrthoDB" id="279138at2"/>
<evidence type="ECO:0000259" key="6">
    <source>
        <dbReference type="Pfam" id="PF04932"/>
    </source>
</evidence>
<keyword evidence="4 5" id="KW-0472">Membrane</keyword>
<keyword evidence="3 5" id="KW-1133">Transmembrane helix</keyword>
<dbReference type="PANTHER" id="PTHR37422:SF13">
    <property type="entry name" value="LIPOPOLYSACCHARIDE BIOSYNTHESIS PROTEIN PA4999-RELATED"/>
    <property type="match status" value="1"/>
</dbReference>
<accession>A0A0B3BMX9</accession>
<sequence length="461" mass="50523">MALILPLSLLLGLTIAILLAGPLPFVAPLLAPALIALGVLYKHPSWGILGLVAMIPVEGLFPEGSAITGGKLVGYTLILVVALQLLLRQLPEQRLRSNLWKLLLPFLFCYVLSILYSRHIPLSLETLRQLSVGLSLFGLTLLLYKELDLLWLARLMVLGVSVSGVIALDNIDERTGRSLGLLTDPNYFALLLTTAIPPALLLALRARHLLMRLFWLGLMVFLIFGLTKTGSRSGFLIFLLCLLGALWHFRAYRRYIQPRHFGFILLALMIGAPLAFQALPDEYVERVKTLAFIKQGVRSYDDPSLGRRTSYLVVGSQVIAEHPLLGSGPGTFPLEYAESGFAVAFSLSPNDPNLHRVAHNTYMGMLSEVGLPGGLLFIALVLLGLKNFQHARAHWLQAGDNHRAQLAAFMGLTFLALSVFLLFLSIPNSKLLWILLAISSGMRLETTEATAAATLPEARPA</sequence>
<dbReference type="PANTHER" id="PTHR37422">
    <property type="entry name" value="TEICHURONIC ACID BIOSYNTHESIS PROTEIN TUAE"/>
    <property type="match status" value="1"/>
</dbReference>
<feature type="transmembrane region" description="Helical" evidence="5">
    <location>
        <begin position="66"/>
        <end position="87"/>
    </location>
</feature>
<feature type="transmembrane region" description="Helical" evidence="5">
    <location>
        <begin position="362"/>
        <end position="385"/>
    </location>
</feature>
<dbReference type="STRING" id="706570.PT85_16020"/>
<evidence type="ECO:0000313" key="8">
    <source>
        <dbReference type="Proteomes" id="UP000030980"/>
    </source>
</evidence>
<evidence type="ECO:0000313" key="7">
    <source>
        <dbReference type="EMBL" id="KHO63980.1"/>
    </source>
</evidence>
<feature type="transmembrane region" description="Helical" evidence="5">
    <location>
        <begin position="233"/>
        <end position="249"/>
    </location>
</feature>
<evidence type="ECO:0000256" key="5">
    <source>
        <dbReference type="SAM" id="Phobius"/>
    </source>
</evidence>
<comment type="subcellular location">
    <subcellularLocation>
        <location evidence="1">Membrane</location>
        <topology evidence="1">Multi-pass membrane protein</topology>
    </subcellularLocation>
</comment>
<feature type="domain" description="O-antigen ligase-related" evidence="6">
    <location>
        <begin position="218"/>
        <end position="378"/>
    </location>
</feature>
<feature type="transmembrane region" description="Helical" evidence="5">
    <location>
        <begin position="151"/>
        <end position="167"/>
    </location>
</feature>
<feature type="transmembrane region" description="Helical" evidence="5">
    <location>
        <begin position="187"/>
        <end position="204"/>
    </location>
</feature>
<protein>
    <submittedName>
        <fullName evidence="7">Polymerase</fullName>
    </submittedName>
</protein>
<dbReference type="Pfam" id="PF04932">
    <property type="entry name" value="Wzy_C"/>
    <property type="match status" value="1"/>
</dbReference>
<proteinExistence type="predicted"/>
<dbReference type="InterPro" id="IPR051533">
    <property type="entry name" value="WaaL-like"/>
</dbReference>
<dbReference type="RefSeq" id="WP_039607195.1">
    <property type="nucleotide sequence ID" value="NZ_FMUP01000004.1"/>
</dbReference>
<evidence type="ECO:0000256" key="1">
    <source>
        <dbReference type="ARBA" id="ARBA00004141"/>
    </source>
</evidence>
<reference evidence="7 8" key="1">
    <citation type="submission" date="2014-11" db="EMBL/GenBank/DDBJ databases">
        <title>Genome sequence of Pseudomonas tuomuerensis JCM 14085.</title>
        <authorList>
            <person name="Shin S.-K."/>
            <person name="Yi H."/>
        </authorList>
    </citation>
    <scope>NUCLEOTIDE SEQUENCE [LARGE SCALE GENOMIC DNA]</scope>
    <source>
        <strain evidence="7 8">JCM 14085</strain>
    </source>
</reference>
<keyword evidence="2 5" id="KW-0812">Transmembrane</keyword>
<dbReference type="InterPro" id="IPR007016">
    <property type="entry name" value="O-antigen_ligase-rel_domated"/>
</dbReference>
<feature type="transmembrane region" description="Helical" evidence="5">
    <location>
        <begin position="126"/>
        <end position="144"/>
    </location>
</feature>
<feature type="transmembrane region" description="Helical" evidence="5">
    <location>
        <begin position="261"/>
        <end position="279"/>
    </location>
</feature>
<keyword evidence="8" id="KW-1185">Reference proteome</keyword>
<dbReference type="Proteomes" id="UP000030980">
    <property type="component" value="Unassembled WGS sequence"/>
</dbReference>
<evidence type="ECO:0000256" key="2">
    <source>
        <dbReference type="ARBA" id="ARBA00022692"/>
    </source>
</evidence>
<evidence type="ECO:0000256" key="3">
    <source>
        <dbReference type="ARBA" id="ARBA00022989"/>
    </source>
</evidence>
<dbReference type="EMBL" id="JTAK01000006">
    <property type="protein sequence ID" value="KHO63980.1"/>
    <property type="molecule type" value="Genomic_DNA"/>
</dbReference>